<dbReference type="InterPro" id="IPR012340">
    <property type="entry name" value="NA-bd_OB-fold"/>
</dbReference>
<dbReference type="AlphaFoldDB" id="A0ABD0J7H7"/>
<dbReference type="Proteomes" id="UP001519460">
    <property type="component" value="Unassembled WGS sequence"/>
</dbReference>
<evidence type="ECO:0000256" key="4">
    <source>
        <dbReference type="ARBA" id="ARBA00022705"/>
    </source>
</evidence>
<dbReference type="InterPro" id="IPR040184">
    <property type="entry name" value="Mcm10"/>
</dbReference>
<evidence type="ECO:0000256" key="3">
    <source>
        <dbReference type="ARBA" id="ARBA00017770"/>
    </source>
</evidence>
<feature type="region of interest" description="Disordered" evidence="9">
    <location>
        <begin position="353"/>
        <end position="394"/>
    </location>
</feature>
<dbReference type="GO" id="GO:0006260">
    <property type="term" value="P:DNA replication"/>
    <property type="evidence" value="ECO:0007669"/>
    <property type="project" value="UniProtKB-KW"/>
</dbReference>
<evidence type="ECO:0000313" key="11">
    <source>
        <dbReference type="EMBL" id="KAK7464553.1"/>
    </source>
</evidence>
<organism evidence="11 12">
    <name type="scientific">Batillaria attramentaria</name>
    <dbReference type="NCBI Taxonomy" id="370345"/>
    <lineage>
        <taxon>Eukaryota</taxon>
        <taxon>Metazoa</taxon>
        <taxon>Spiralia</taxon>
        <taxon>Lophotrochozoa</taxon>
        <taxon>Mollusca</taxon>
        <taxon>Gastropoda</taxon>
        <taxon>Caenogastropoda</taxon>
        <taxon>Sorbeoconcha</taxon>
        <taxon>Cerithioidea</taxon>
        <taxon>Batillariidae</taxon>
        <taxon>Batillaria</taxon>
    </lineage>
</organism>
<evidence type="ECO:0000256" key="9">
    <source>
        <dbReference type="SAM" id="MobiDB-lite"/>
    </source>
</evidence>
<reference evidence="11 12" key="1">
    <citation type="journal article" date="2023" name="Sci. Data">
        <title>Genome assembly of the Korean intertidal mud-creeper Batillaria attramentaria.</title>
        <authorList>
            <person name="Patra A.K."/>
            <person name="Ho P.T."/>
            <person name="Jun S."/>
            <person name="Lee S.J."/>
            <person name="Kim Y."/>
            <person name="Won Y.J."/>
        </authorList>
    </citation>
    <scope>NUCLEOTIDE SEQUENCE [LARGE SCALE GENOMIC DNA]</scope>
    <source>
        <strain evidence="11">Wonlab-2016</strain>
    </source>
</reference>
<dbReference type="Pfam" id="PF09329">
    <property type="entry name" value="zf-primase"/>
    <property type="match status" value="1"/>
</dbReference>
<keyword evidence="8" id="KW-0539">Nucleus</keyword>
<dbReference type="Pfam" id="PF24863">
    <property type="entry name" value="zf-CCCH_Mcm10"/>
    <property type="match status" value="1"/>
</dbReference>
<feature type="compositionally biased region" description="Polar residues" evidence="9">
    <location>
        <begin position="7"/>
        <end position="16"/>
    </location>
</feature>
<evidence type="ECO:0000313" key="12">
    <source>
        <dbReference type="Proteomes" id="UP001519460"/>
    </source>
</evidence>
<comment type="caution">
    <text evidence="11">The sequence shown here is derived from an EMBL/GenBank/DDBJ whole genome shotgun (WGS) entry which is preliminary data.</text>
</comment>
<evidence type="ECO:0000256" key="8">
    <source>
        <dbReference type="ARBA" id="ARBA00023242"/>
    </source>
</evidence>
<dbReference type="EMBL" id="JACVVK020000586">
    <property type="protein sequence ID" value="KAK7464553.1"/>
    <property type="molecule type" value="Genomic_DNA"/>
</dbReference>
<dbReference type="PANTHER" id="PTHR13454">
    <property type="entry name" value="PROTEIN MCM10 HOMOLOG"/>
    <property type="match status" value="1"/>
</dbReference>
<evidence type="ECO:0000256" key="2">
    <source>
        <dbReference type="ARBA" id="ARBA00009679"/>
    </source>
</evidence>
<feature type="region of interest" description="Disordered" evidence="9">
    <location>
        <begin position="1"/>
        <end position="32"/>
    </location>
</feature>
<gene>
    <name evidence="11" type="ORF">BaRGS_00037888</name>
</gene>
<keyword evidence="4" id="KW-0235">DNA replication</keyword>
<feature type="non-terminal residue" evidence="11">
    <location>
        <position position="1"/>
    </location>
</feature>
<protein>
    <recommendedName>
        <fullName evidence="3">Protein MCM10 homolog</fullName>
    </recommendedName>
</protein>
<keyword evidence="7" id="KW-0862">Zinc</keyword>
<dbReference type="Pfam" id="PF09332">
    <property type="entry name" value="Mcm10"/>
    <property type="match status" value="1"/>
</dbReference>
<dbReference type="InterPro" id="IPR015411">
    <property type="entry name" value="Rep_factor_Mcm10_C"/>
</dbReference>
<feature type="domain" description="Replication factor Mcm10 C-terminal" evidence="10">
    <location>
        <begin position="301"/>
        <end position="626"/>
    </location>
</feature>
<dbReference type="InterPro" id="IPR015408">
    <property type="entry name" value="Znf_Mcm10/DnaG"/>
</dbReference>
<dbReference type="Pfam" id="PF22379">
    <property type="entry name" value="OB_MCM10"/>
    <property type="match status" value="1"/>
</dbReference>
<evidence type="ECO:0000256" key="6">
    <source>
        <dbReference type="ARBA" id="ARBA00022771"/>
    </source>
</evidence>
<evidence type="ECO:0000256" key="1">
    <source>
        <dbReference type="ARBA" id="ARBA00004123"/>
    </source>
</evidence>
<comment type="similarity">
    <text evidence="2">Belongs to the MCM10 family.</text>
</comment>
<feature type="region of interest" description="Disordered" evidence="9">
    <location>
        <begin position="436"/>
        <end position="474"/>
    </location>
</feature>
<feature type="region of interest" description="Disordered" evidence="9">
    <location>
        <begin position="198"/>
        <end position="232"/>
    </location>
</feature>
<dbReference type="InterPro" id="IPR056791">
    <property type="entry name" value="Znf_Mcm10_C"/>
</dbReference>
<sequence length="635" mass="71228">KEKGSVLTRQASSTPDLSRAAVKSGKQTDADDKNCITEKKSNIRIINPVMSSSMLHSKMEGRRLIQLSTLHRKVNTPDVQADWVTMGVIVHKSDARKSSNGNTFCILKLSDLQDMNETVSFFLFGQVYKQLWKTDVGTNASEVSFTVKNPAQVMMLGQSKDLGWCIGKTKRGNKCSKFVNKKYGEYCEHHVQAAYKKTSSRRGELQGGCPGRKPKSVRDRFRGPQSSSNAYKHNGEYFQTGIKKSNDNKDKLTLAKLQQEQQLQPSRKVTTMSLHDLPPLAQDGIKEKLAKDNDKAFLDLVTTPTVGAMNLVKHIVKREGHETVAKDNKGSVTFQSIQASDLLKEHKKTLQERRQSREQLKSSVPMLGKGFQPGQQIDLFSENSPRASKLKVSKSDVAKLRAIQKIQAKGGLEKVDPNAVRKSSPDAERVKKRVLEQVESESNKCKMSGGASQGSSDDGERREAAPARKKSRLLGDVDLNSEEVQKLLKAKSSHKGALAEAEAEKEEKYFDNLEKREMMEEKMKTVTSLDATVFTCQQCKYTALSASDRCKQEGHTITRHKGKKRFFACKKCKHRITSLQKFPTEPCKNCGELCFERSTMHREKSGPKLESEILCIRGDEIKYLNSLQQKVYLNS</sequence>
<evidence type="ECO:0000256" key="5">
    <source>
        <dbReference type="ARBA" id="ARBA00022723"/>
    </source>
</evidence>
<keyword evidence="5" id="KW-0479">Metal-binding</keyword>
<name>A0ABD0J7H7_9CAEN</name>
<dbReference type="GO" id="GO:0008270">
    <property type="term" value="F:zinc ion binding"/>
    <property type="evidence" value="ECO:0007669"/>
    <property type="project" value="UniProtKB-KW"/>
</dbReference>
<dbReference type="GO" id="GO:0005634">
    <property type="term" value="C:nucleus"/>
    <property type="evidence" value="ECO:0007669"/>
    <property type="project" value="UniProtKB-SubCell"/>
</dbReference>
<keyword evidence="12" id="KW-1185">Reference proteome</keyword>
<keyword evidence="6" id="KW-0863">Zinc-finger</keyword>
<comment type="subcellular location">
    <subcellularLocation>
        <location evidence="1">Nucleus</location>
    </subcellularLocation>
</comment>
<dbReference type="SMART" id="SM01280">
    <property type="entry name" value="Mcm10"/>
    <property type="match status" value="1"/>
</dbReference>
<accession>A0ABD0J7H7</accession>
<evidence type="ECO:0000256" key="7">
    <source>
        <dbReference type="ARBA" id="ARBA00022833"/>
    </source>
</evidence>
<dbReference type="InterPro" id="IPR055065">
    <property type="entry name" value="OB_MCM10"/>
</dbReference>
<dbReference type="PANTHER" id="PTHR13454:SF11">
    <property type="entry name" value="PROTEIN MCM10 HOMOLOG"/>
    <property type="match status" value="1"/>
</dbReference>
<proteinExistence type="inferred from homology"/>
<evidence type="ECO:0000259" key="10">
    <source>
        <dbReference type="SMART" id="SM01280"/>
    </source>
</evidence>
<dbReference type="Gene3D" id="2.40.50.140">
    <property type="entry name" value="Nucleic acid-binding proteins"/>
    <property type="match status" value="1"/>
</dbReference>